<feature type="transmembrane region" description="Helical" evidence="4">
    <location>
        <begin position="293"/>
        <end position="312"/>
    </location>
</feature>
<name>A0A172TJK8_9BACL</name>
<sequence>MAKWKLSLWNKYLLSYLLVLLLPVLLMGQIVYVHFIGILKEQSTEANRTILSKISEQMDNNLNEFLSIAALISRSSQLMEADPRTTAELGKLLGQLDYSAANEYIDELIVYRKNSELLLSNKSTYLPVIFNNEVFQIDGWNADEVAEKLQALRGPVIKTAIQKTRQAVDPKAIVYMVPIPLNAEQPQGVVMFVMQEYKLKRLITPASPMSSRSSFILDSSGAILTQSQPQLYSKPTYLEKVTKLPGEGGATVMNGSDTYHVSSLRSNKSGLTFVTVISDEELMRSAVQFRNRALVALGCIAFAGAILIYAVMRLNYNPIKRLIRLTEARWGNKLGQAIGLEKLHAAMDKAEEAYKAWEAQSQTAIGARQQQQLAELLRGGFDSIDLFNRSGAEIGLVLTRNTYQVVLIEQVRRGNLIEQLSSLNPSDYLPEALESFHIQLTTGERAIWIVSYEPDDPMTAERWRTMHRQLVEETGEQLTIGIGGACTTLDGLGKSYIEAVSALQYSAVLGKNNVILFQNTPVEQPGDNGWDPSEQFARIRELLTRGYTDEAARLTEELVQLIAARSSTLYLATYWCYELIHTVTKVVSSLPNVQAQSPSIPYVALLTQLESFEDLMIMVQKVCAEAYSQLATLEDRTGEDVKHELYNRILAYLNEHAFNHQFTVSMLAEDLSSSEASLRRAFKEASGTTIFQYVNELRMNKAKSLLATTDMSVHDIVEVVGYSDDSSFIRKFRQENGLTPGDYRKNQCANPSRIQ</sequence>
<proteinExistence type="predicted"/>
<dbReference type="PANTHER" id="PTHR43280">
    <property type="entry name" value="ARAC-FAMILY TRANSCRIPTIONAL REGULATOR"/>
    <property type="match status" value="1"/>
</dbReference>
<keyword evidence="2" id="KW-0238">DNA-binding</keyword>
<dbReference type="PANTHER" id="PTHR43280:SF2">
    <property type="entry name" value="HTH-TYPE TRANSCRIPTIONAL REGULATOR EXSA"/>
    <property type="match status" value="1"/>
</dbReference>
<dbReference type="Pfam" id="PF12833">
    <property type="entry name" value="HTH_18"/>
    <property type="match status" value="1"/>
</dbReference>
<evidence type="ECO:0000313" key="7">
    <source>
        <dbReference type="Proteomes" id="UP000076927"/>
    </source>
</evidence>
<dbReference type="STRING" id="1178515.SY83_13340"/>
<dbReference type="RefSeq" id="WP_068607242.1">
    <property type="nucleotide sequence ID" value="NZ_CP011388.1"/>
</dbReference>
<evidence type="ECO:0000256" key="3">
    <source>
        <dbReference type="ARBA" id="ARBA00023163"/>
    </source>
</evidence>
<keyword evidence="3" id="KW-0804">Transcription</keyword>
<evidence type="ECO:0000256" key="4">
    <source>
        <dbReference type="SAM" id="Phobius"/>
    </source>
</evidence>
<keyword evidence="4" id="KW-1133">Transmembrane helix</keyword>
<dbReference type="PATRIC" id="fig|1178515.4.peg.2674"/>
<dbReference type="Pfam" id="PF17853">
    <property type="entry name" value="GGDEF_2"/>
    <property type="match status" value="1"/>
</dbReference>
<dbReference type="Gene3D" id="1.10.10.60">
    <property type="entry name" value="Homeodomain-like"/>
    <property type="match status" value="1"/>
</dbReference>
<dbReference type="EMBL" id="CP011388">
    <property type="protein sequence ID" value="ANE47084.1"/>
    <property type="molecule type" value="Genomic_DNA"/>
</dbReference>
<dbReference type="AlphaFoldDB" id="A0A172TJK8"/>
<dbReference type="PROSITE" id="PS01124">
    <property type="entry name" value="HTH_ARAC_FAMILY_2"/>
    <property type="match status" value="1"/>
</dbReference>
<dbReference type="InterPro" id="IPR018060">
    <property type="entry name" value="HTH_AraC"/>
</dbReference>
<dbReference type="SUPFAM" id="SSF46689">
    <property type="entry name" value="Homeodomain-like"/>
    <property type="match status" value="1"/>
</dbReference>
<dbReference type="SMART" id="SM00342">
    <property type="entry name" value="HTH_ARAC"/>
    <property type="match status" value="1"/>
</dbReference>
<accession>A0A172TJK8</accession>
<dbReference type="InterPro" id="IPR041522">
    <property type="entry name" value="CdaR_GGDEF"/>
</dbReference>
<dbReference type="KEGG" id="pswu:SY83_13340"/>
<feature type="domain" description="HTH araC/xylS-type" evidence="5">
    <location>
        <begin position="647"/>
        <end position="746"/>
    </location>
</feature>
<gene>
    <name evidence="6" type="ORF">SY83_13340</name>
</gene>
<dbReference type="InterPro" id="IPR009057">
    <property type="entry name" value="Homeodomain-like_sf"/>
</dbReference>
<evidence type="ECO:0000256" key="2">
    <source>
        <dbReference type="ARBA" id="ARBA00023125"/>
    </source>
</evidence>
<protein>
    <recommendedName>
        <fullName evidence="5">HTH araC/xylS-type domain-containing protein</fullName>
    </recommendedName>
</protein>
<keyword evidence="4" id="KW-0472">Membrane</keyword>
<evidence type="ECO:0000259" key="5">
    <source>
        <dbReference type="PROSITE" id="PS01124"/>
    </source>
</evidence>
<keyword evidence="7" id="KW-1185">Reference proteome</keyword>
<feature type="transmembrane region" description="Helical" evidence="4">
    <location>
        <begin position="12"/>
        <end position="39"/>
    </location>
</feature>
<evidence type="ECO:0000256" key="1">
    <source>
        <dbReference type="ARBA" id="ARBA00023015"/>
    </source>
</evidence>
<evidence type="ECO:0000313" key="6">
    <source>
        <dbReference type="EMBL" id="ANE47084.1"/>
    </source>
</evidence>
<organism evidence="6 7">
    <name type="scientific">Paenibacillus swuensis</name>
    <dbReference type="NCBI Taxonomy" id="1178515"/>
    <lineage>
        <taxon>Bacteria</taxon>
        <taxon>Bacillati</taxon>
        <taxon>Bacillota</taxon>
        <taxon>Bacilli</taxon>
        <taxon>Bacillales</taxon>
        <taxon>Paenibacillaceae</taxon>
        <taxon>Paenibacillus</taxon>
    </lineage>
</organism>
<reference evidence="6 7" key="1">
    <citation type="submission" date="2015-01" db="EMBL/GenBank/DDBJ databases">
        <title>Paenibacillus swuensis/DY6/whole genome sequencing.</title>
        <authorList>
            <person name="Kim M.K."/>
            <person name="Srinivasan S."/>
            <person name="Lee J.-J."/>
        </authorList>
    </citation>
    <scope>NUCLEOTIDE SEQUENCE [LARGE SCALE GENOMIC DNA]</scope>
    <source>
        <strain evidence="6 7">DY6</strain>
    </source>
</reference>
<keyword evidence="1" id="KW-0805">Transcription regulation</keyword>
<dbReference type="Proteomes" id="UP000076927">
    <property type="component" value="Chromosome"/>
</dbReference>
<dbReference type="GO" id="GO:0043565">
    <property type="term" value="F:sequence-specific DNA binding"/>
    <property type="evidence" value="ECO:0007669"/>
    <property type="project" value="InterPro"/>
</dbReference>
<dbReference type="GO" id="GO:0003700">
    <property type="term" value="F:DNA-binding transcription factor activity"/>
    <property type="evidence" value="ECO:0007669"/>
    <property type="project" value="InterPro"/>
</dbReference>
<keyword evidence="4" id="KW-0812">Transmembrane</keyword>
<dbReference type="OrthoDB" id="2647120at2"/>